<gene>
    <name evidence="1" type="ORF">RclHR1_25830001</name>
</gene>
<comment type="caution">
    <text evidence="1">The sequence shown here is derived from an EMBL/GenBank/DDBJ whole genome shotgun (WGS) entry which is preliminary data.</text>
</comment>
<sequence>MPTYLFLRVYASSDALLLPICFHWSVTVWSLNRAEVCFSILESFNNCIEVKLVFSLYDPLGWNILASCDWFRAVYGRLKEGVESFPMMLRPHESDAWMPSYCVSKFRQKNMDYSAGRN</sequence>
<dbReference type="EMBL" id="BEXD01001761">
    <property type="protein sequence ID" value="GBB95638.1"/>
    <property type="molecule type" value="Genomic_DNA"/>
</dbReference>
<keyword evidence="2" id="KW-1185">Reference proteome</keyword>
<dbReference type="AlphaFoldDB" id="A0A2Z6RUI8"/>
<reference evidence="1 2" key="1">
    <citation type="submission" date="2017-11" db="EMBL/GenBank/DDBJ databases">
        <title>The genome of Rhizophagus clarus HR1 reveals common genetic basis of auxotrophy among arbuscular mycorrhizal fungi.</title>
        <authorList>
            <person name="Kobayashi Y."/>
        </authorList>
    </citation>
    <scope>NUCLEOTIDE SEQUENCE [LARGE SCALE GENOMIC DNA]</scope>
    <source>
        <strain evidence="1 2">HR1</strain>
    </source>
</reference>
<evidence type="ECO:0000313" key="1">
    <source>
        <dbReference type="EMBL" id="GBB95638.1"/>
    </source>
</evidence>
<name>A0A2Z6RUI8_9GLOM</name>
<dbReference type="Proteomes" id="UP000247702">
    <property type="component" value="Unassembled WGS sequence"/>
</dbReference>
<accession>A0A2Z6RUI8</accession>
<proteinExistence type="predicted"/>
<evidence type="ECO:0000313" key="2">
    <source>
        <dbReference type="Proteomes" id="UP000247702"/>
    </source>
</evidence>
<organism evidence="1 2">
    <name type="scientific">Rhizophagus clarus</name>
    <dbReference type="NCBI Taxonomy" id="94130"/>
    <lineage>
        <taxon>Eukaryota</taxon>
        <taxon>Fungi</taxon>
        <taxon>Fungi incertae sedis</taxon>
        <taxon>Mucoromycota</taxon>
        <taxon>Glomeromycotina</taxon>
        <taxon>Glomeromycetes</taxon>
        <taxon>Glomerales</taxon>
        <taxon>Glomeraceae</taxon>
        <taxon>Rhizophagus</taxon>
    </lineage>
</organism>
<protein>
    <submittedName>
        <fullName evidence="1">Uncharacterized protein</fullName>
    </submittedName>
</protein>